<dbReference type="InterPro" id="IPR039699">
    <property type="entry name" value="Ribosomal_uL30"/>
</dbReference>
<keyword evidence="3" id="KW-0687">Ribonucleoprotein</keyword>
<protein>
    <submittedName>
        <fullName evidence="5">50S ribosomal protein L30p</fullName>
    </submittedName>
</protein>
<dbReference type="GeneID" id="33314456"/>
<evidence type="ECO:0000256" key="1">
    <source>
        <dbReference type="ARBA" id="ARBA00007594"/>
    </source>
</evidence>
<name>A0A218NNZ5_9ARCH</name>
<gene>
    <name evidence="5" type="ORF">Mia14_0919</name>
</gene>
<evidence type="ECO:0000259" key="4">
    <source>
        <dbReference type="Pfam" id="PF00327"/>
    </source>
</evidence>
<dbReference type="GO" id="GO:0000463">
    <property type="term" value="P:maturation of LSU-rRNA from tricistronic rRNA transcript (SSU-rRNA, 5.8S rRNA, LSU-rRNA)"/>
    <property type="evidence" value="ECO:0007669"/>
    <property type="project" value="TreeGrafter"/>
</dbReference>
<dbReference type="InterPro" id="IPR035808">
    <property type="entry name" value="Ribosomal_uL30_euk_arc"/>
</dbReference>
<dbReference type="GO" id="GO:0022625">
    <property type="term" value="C:cytosolic large ribosomal subunit"/>
    <property type="evidence" value="ECO:0007669"/>
    <property type="project" value="TreeGrafter"/>
</dbReference>
<dbReference type="GO" id="GO:0003735">
    <property type="term" value="F:structural constituent of ribosome"/>
    <property type="evidence" value="ECO:0007669"/>
    <property type="project" value="TreeGrafter"/>
</dbReference>
<feature type="domain" description="Large ribosomal subunit protein uL30-like ferredoxin-like fold" evidence="4">
    <location>
        <begin position="13"/>
        <end position="61"/>
    </location>
</feature>
<dbReference type="Pfam" id="PF00327">
    <property type="entry name" value="Ribosomal_L30"/>
    <property type="match status" value="1"/>
</dbReference>
<dbReference type="KEGG" id="marh:Mia14_0919"/>
<comment type="similarity">
    <text evidence="1">Belongs to the universal ribosomal protein uL30 family.</text>
</comment>
<dbReference type="PANTHER" id="PTHR11524:SF16">
    <property type="entry name" value="LARGE RIBOSOMAL SUBUNIT PROTEIN UL30"/>
    <property type="match status" value="1"/>
</dbReference>
<dbReference type="Proteomes" id="UP000197679">
    <property type="component" value="Chromosome"/>
</dbReference>
<evidence type="ECO:0000313" key="5">
    <source>
        <dbReference type="EMBL" id="ASI14192.1"/>
    </source>
</evidence>
<dbReference type="AlphaFoldDB" id="A0A218NNZ5"/>
<accession>A0A218NNZ5</accession>
<evidence type="ECO:0000256" key="3">
    <source>
        <dbReference type="ARBA" id="ARBA00023274"/>
    </source>
</evidence>
<dbReference type="OrthoDB" id="6379at2157"/>
<keyword evidence="2 5" id="KW-0689">Ribosomal protein</keyword>
<dbReference type="CDD" id="cd01657">
    <property type="entry name" value="Ribosomal_L7_archeal_euk"/>
    <property type="match status" value="1"/>
</dbReference>
<organism evidence="5 6">
    <name type="scientific">Candidatus Mancarchaeum acidiphilum</name>
    <dbReference type="NCBI Taxonomy" id="1920749"/>
    <lineage>
        <taxon>Archaea</taxon>
        <taxon>Candidatus Micrarchaeota</taxon>
        <taxon>Candidatus Mancarchaeum</taxon>
    </lineage>
</organism>
<dbReference type="InterPro" id="IPR036919">
    <property type="entry name" value="Ribo_uL30_ferredoxin-like_sf"/>
</dbReference>
<sequence>MKDKELNNKLIAAVRIRGRVNVRGDITETLDRLRLKRVNNCVVIKVNDSYMGMINKCSSYIAYGEVNEEVLSKLLEKGGIEMKPSDLEKAEDSDKLKESLPIRLHPPRHGFKSTKLGFKQGGSLGYMGEEINGLISRMI</sequence>
<dbReference type="EMBL" id="CP019964">
    <property type="protein sequence ID" value="ASI14192.1"/>
    <property type="molecule type" value="Genomic_DNA"/>
</dbReference>
<dbReference type="PANTHER" id="PTHR11524">
    <property type="entry name" value="60S RIBOSOMAL PROTEIN L7"/>
    <property type="match status" value="1"/>
</dbReference>
<dbReference type="SUPFAM" id="SSF55129">
    <property type="entry name" value="Ribosomal protein L30p/L7e"/>
    <property type="match status" value="1"/>
</dbReference>
<evidence type="ECO:0000256" key="2">
    <source>
        <dbReference type="ARBA" id="ARBA00022980"/>
    </source>
</evidence>
<evidence type="ECO:0000313" key="6">
    <source>
        <dbReference type="Proteomes" id="UP000197679"/>
    </source>
</evidence>
<dbReference type="GO" id="GO:0003723">
    <property type="term" value="F:RNA binding"/>
    <property type="evidence" value="ECO:0007669"/>
    <property type="project" value="TreeGrafter"/>
</dbReference>
<reference evidence="5 6" key="1">
    <citation type="journal article" date="2017" name="Nat. Commun.">
        <title>'ARMAN' archaea depend on association with euryarchaeal host in culture and in situ.</title>
        <authorList>
            <person name="Golyshina O."/>
            <person name="Toshchakov S."/>
            <person name="Makarova K."/>
            <person name="Gavrilov S."/>
            <person name="Korzhenkov A."/>
            <person name="La Cono V."/>
            <person name="Arcadi E."/>
            <person name="Nechitaylo T."/>
            <person name="Ferrer M."/>
            <person name="Kublanov I."/>
            <person name="Wolf Y."/>
            <person name="Yakimov M."/>
            <person name="Golyshin P."/>
            <person name="Slesarev A."/>
            <person name="Kozyavkin S."/>
        </authorList>
    </citation>
    <scope>NUCLEOTIDE SEQUENCE [LARGE SCALE GENOMIC DNA]</scope>
    <source>
        <strain evidence="5 6">Mia14</strain>
    </source>
</reference>
<dbReference type="RefSeq" id="WP_088820487.1">
    <property type="nucleotide sequence ID" value="NZ_CP019964.1"/>
</dbReference>
<dbReference type="Gene3D" id="3.30.1390.20">
    <property type="entry name" value="Ribosomal protein L30, ferredoxin-like fold domain"/>
    <property type="match status" value="1"/>
</dbReference>
<dbReference type="InterPro" id="IPR016082">
    <property type="entry name" value="Ribosomal_uL30_ferredoxin-like"/>
</dbReference>
<keyword evidence="6" id="KW-1185">Reference proteome</keyword>
<proteinExistence type="inferred from homology"/>